<gene>
    <name evidence="1" type="ORF">ENS29_07815</name>
</gene>
<accession>A0A7C4MQN2</accession>
<organism evidence="1">
    <name type="scientific">Desulfatirhabdium butyrativorans</name>
    <dbReference type="NCBI Taxonomy" id="340467"/>
    <lineage>
        <taxon>Bacteria</taxon>
        <taxon>Pseudomonadati</taxon>
        <taxon>Thermodesulfobacteriota</taxon>
        <taxon>Desulfobacteria</taxon>
        <taxon>Desulfobacterales</taxon>
        <taxon>Desulfatirhabdiaceae</taxon>
        <taxon>Desulfatirhabdium</taxon>
    </lineage>
</organism>
<dbReference type="PANTHER" id="PTHR36441">
    <property type="entry name" value="HYPOTHETICAL CYTOSOLIC PROTEIN"/>
    <property type="match status" value="1"/>
</dbReference>
<name>A0A7C4MQN2_9BACT</name>
<evidence type="ECO:0000313" key="1">
    <source>
        <dbReference type="EMBL" id="HGU32746.1"/>
    </source>
</evidence>
<dbReference type="PANTHER" id="PTHR36441:SF1">
    <property type="entry name" value="DUF503 DOMAIN-CONTAINING PROTEIN"/>
    <property type="match status" value="1"/>
</dbReference>
<reference evidence="1" key="1">
    <citation type="journal article" date="2020" name="mSystems">
        <title>Genome- and Community-Level Interaction Insights into Carbon Utilization and Element Cycling Functions of Hydrothermarchaeota in Hydrothermal Sediment.</title>
        <authorList>
            <person name="Zhou Z."/>
            <person name="Liu Y."/>
            <person name="Xu W."/>
            <person name="Pan J."/>
            <person name="Luo Z.H."/>
            <person name="Li M."/>
        </authorList>
    </citation>
    <scope>NUCLEOTIDE SEQUENCE [LARGE SCALE GENOMIC DNA]</scope>
    <source>
        <strain evidence="1">SpSt-477</strain>
    </source>
</reference>
<proteinExistence type="predicted"/>
<comment type="caution">
    <text evidence="1">The sequence shown here is derived from an EMBL/GenBank/DDBJ whole genome shotgun (WGS) entry which is preliminary data.</text>
</comment>
<dbReference type="SUPFAM" id="SSF103007">
    <property type="entry name" value="Hypothetical protein TT1725"/>
    <property type="match status" value="1"/>
</dbReference>
<dbReference type="Pfam" id="PF04456">
    <property type="entry name" value="DUF503"/>
    <property type="match status" value="1"/>
</dbReference>
<dbReference type="InterPro" id="IPR036746">
    <property type="entry name" value="TT1725-like_sf"/>
</dbReference>
<sequence>MVVGYGIIVFRIEGCGSLKEKRSVVKSIIARIQNQFNISVAEVGANDTHGRAEIGFALVGNDQRVINSKMDKVINLAEDMHLAEVIDTEMEIMIL</sequence>
<dbReference type="InterPro" id="IPR007546">
    <property type="entry name" value="DUF503"/>
</dbReference>
<dbReference type="Gene3D" id="3.30.70.1120">
    <property type="entry name" value="TT1725-like"/>
    <property type="match status" value="1"/>
</dbReference>
<dbReference type="AlphaFoldDB" id="A0A7C4MQN2"/>
<dbReference type="EMBL" id="DSUH01000184">
    <property type="protein sequence ID" value="HGU32746.1"/>
    <property type="molecule type" value="Genomic_DNA"/>
</dbReference>
<protein>
    <submittedName>
        <fullName evidence="1">DUF503 domain-containing protein</fullName>
    </submittedName>
</protein>